<evidence type="ECO:0000256" key="2">
    <source>
        <dbReference type="ARBA" id="ARBA00025743"/>
    </source>
</evidence>
<feature type="domain" description="GST N-terminal" evidence="4">
    <location>
        <begin position="3"/>
        <end position="83"/>
    </location>
</feature>
<dbReference type="AlphaFoldDB" id="A0A061ER95"/>
<evidence type="ECO:0000256" key="1">
    <source>
        <dbReference type="ARBA" id="ARBA00022575"/>
    </source>
</evidence>
<feature type="transmembrane region" description="Helical" evidence="3">
    <location>
        <begin position="226"/>
        <end position="243"/>
    </location>
</feature>
<proteinExistence type="inferred from homology"/>
<gene>
    <name evidence="5" type="ORF">TCM_021823</name>
</gene>
<dbReference type="HOGENOM" id="CLU_726481_0_0_1"/>
<keyword evidence="3" id="KW-0812">Transmembrane</keyword>
<dbReference type="InterPro" id="IPR004045">
    <property type="entry name" value="Glutathione_S-Trfase_N"/>
</dbReference>
<dbReference type="InterPro" id="IPR036249">
    <property type="entry name" value="Thioredoxin-like_sf"/>
</dbReference>
<dbReference type="PANTHER" id="PTHR11260">
    <property type="entry name" value="GLUTATHIONE S-TRANSFERASE, GST, SUPERFAMILY, GST DOMAIN CONTAINING"/>
    <property type="match status" value="1"/>
</dbReference>
<evidence type="ECO:0000259" key="4">
    <source>
        <dbReference type="PROSITE" id="PS50404"/>
    </source>
</evidence>
<name>A0A061ER95_THECC</name>
<dbReference type="PROSITE" id="PS50404">
    <property type="entry name" value="GST_NTER"/>
    <property type="match status" value="1"/>
</dbReference>
<comment type="similarity">
    <text evidence="2">Belongs to the GST superfamily. Tau family.</text>
</comment>
<dbReference type="InterPro" id="IPR045073">
    <property type="entry name" value="Omega/Tau-like"/>
</dbReference>
<sequence length="381" mass="42299">MAEEVKVVDACGSPFICSVKLTLQLEGVQYEYIEEDVHKNKSPVLLKYNPVLKKVPVVIHNGKPIAKSLDILEYVEETWEGNHIWPEDPYDRAVARCCKLIDEEVFLWCVCGACLRNGKQGEARRISEKSHWKMNPFILKSRIIWSLDNAYIHVRFPNLGKAQKKLSLVVPPVNPMGGSDRVPGPGAGMYPTRGDVGGGSMLLGPNDPRWLGGVGGEPGFTGAQPLALSLSLSLCVCSAYIILENLFWIGLFETGVFLLVHVLIHLAPLVFLVLSPIDLSGASKLDVSQLQFGPMGLILMYLSFQQYQLKVSLLLKVHLLIRKLIKVFPFQNCDPQIKAVSILSVGGTNALKWSFKKFWSLEETDIGSGQVLCNHMFIKVD</sequence>
<dbReference type="STRING" id="3641.A0A061ER95"/>
<evidence type="ECO:0000313" key="6">
    <source>
        <dbReference type="Proteomes" id="UP000026915"/>
    </source>
</evidence>
<dbReference type="GO" id="GO:0009407">
    <property type="term" value="P:toxin catabolic process"/>
    <property type="evidence" value="ECO:0007669"/>
    <property type="project" value="UniProtKB-ARBA"/>
</dbReference>
<keyword evidence="6" id="KW-1185">Reference proteome</keyword>
<dbReference type="InParanoid" id="A0A061ER95"/>
<keyword evidence="1" id="KW-0216">Detoxification</keyword>
<protein>
    <submittedName>
        <fullName evidence="5">Glutathione s-transferase-like protein</fullName>
    </submittedName>
</protein>
<dbReference type="eggNOG" id="KOG4761">
    <property type="taxonomic scope" value="Eukaryota"/>
</dbReference>
<feature type="transmembrane region" description="Helical" evidence="3">
    <location>
        <begin position="287"/>
        <end position="304"/>
    </location>
</feature>
<dbReference type="GO" id="GO:0005737">
    <property type="term" value="C:cytoplasm"/>
    <property type="evidence" value="ECO:0000318"/>
    <property type="project" value="GO_Central"/>
</dbReference>
<keyword evidence="3" id="KW-1133">Transmembrane helix</keyword>
<accession>A0A061ER95</accession>
<feature type="transmembrane region" description="Helical" evidence="3">
    <location>
        <begin position="255"/>
        <end position="275"/>
    </location>
</feature>
<dbReference type="GO" id="GO:0004364">
    <property type="term" value="F:glutathione transferase activity"/>
    <property type="evidence" value="ECO:0000318"/>
    <property type="project" value="GO_Central"/>
</dbReference>
<dbReference type="eggNOG" id="KOG0406">
    <property type="taxonomic scope" value="Eukaryota"/>
</dbReference>
<reference evidence="5 6" key="1">
    <citation type="journal article" date="2013" name="Genome Biol.">
        <title>The genome sequence of the most widely cultivated cacao type and its use to identify candidate genes regulating pod color.</title>
        <authorList>
            <person name="Motamayor J.C."/>
            <person name="Mockaitis K."/>
            <person name="Schmutz J."/>
            <person name="Haiminen N."/>
            <person name="Iii D.L."/>
            <person name="Cornejo O."/>
            <person name="Findley S.D."/>
            <person name="Zheng P."/>
            <person name="Utro F."/>
            <person name="Royaert S."/>
            <person name="Saski C."/>
            <person name="Jenkins J."/>
            <person name="Podicheti R."/>
            <person name="Zhao M."/>
            <person name="Scheffler B.E."/>
            <person name="Stack J.C."/>
            <person name="Feltus F.A."/>
            <person name="Mustiga G.M."/>
            <person name="Amores F."/>
            <person name="Phillips W."/>
            <person name="Marelli J.P."/>
            <person name="May G.D."/>
            <person name="Shapiro H."/>
            <person name="Ma J."/>
            <person name="Bustamante C.D."/>
            <person name="Schnell R.J."/>
            <person name="Main D."/>
            <person name="Gilbert D."/>
            <person name="Parida L."/>
            <person name="Kuhn D.N."/>
        </authorList>
    </citation>
    <scope>NUCLEOTIDE SEQUENCE [LARGE SCALE GENOMIC DNA]</scope>
    <source>
        <strain evidence="6">cv. Matina 1-6</strain>
    </source>
</reference>
<dbReference type="GO" id="GO:0006749">
    <property type="term" value="P:glutathione metabolic process"/>
    <property type="evidence" value="ECO:0000318"/>
    <property type="project" value="GO_Central"/>
</dbReference>
<keyword evidence="3" id="KW-0472">Membrane</keyword>
<dbReference type="Gene3D" id="3.40.30.10">
    <property type="entry name" value="Glutaredoxin"/>
    <property type="match status" value="1"/>
</dbReference>
<evidence type="ECO:0000313" key="5">
    <source>
        <dbReference type="EMBL" id="EOY07371.1"/>
    </source>
</evidence>
<dbReference type="Gramene" id="EOY07371">
    <property type="protein sequence ID" value="EOY07371"/>
    <property type="gene ID" value="TCM_021823"/>
</dbReference>
<evidence type="ECO:0000256" key="3">
    <source>
        <dbReference type="SAM" id="Phobius"/>
    </source>
</evidence>
<organism evidence="5 6">
    <name type="scientific">Theobroma cacao</name>
    <name type="common">Cacao</name>
    <name type="synonym">Cocoa</name>
    <dbReference type="NCBI Taxonomy" id="3641"/>
    <lineage>
        <taxon>Eukaryota</taxon>
        <taxon>Viridiplantae</taxon>
        <taxon>Streptophyta</taxon>
        <taxon>Embryophyta</taxon>
        <taxon>Tracheophyta</taxon>
        <taxon>Spermatophyta</taxon>
        <taxon>Magnoliopsida</taxon>
        <taxon>eudicotyledons</taxon>
        <taxon>Gunneridae</taxon>
        <taxon>Pentapetalae</taxon>
        <taxon>rosids</taxon>
        <taxon>malvids</taxon>
        <taxon>Malvales</taxon>
        <taxon>Malvaceae</taxon>
        <taxon>Byttnerioideae</taxon>
        <taxon>Theobroma</taxon>
    </lineage>
</organism>
<dbReference type="PANTHER" id="PTHR11260:SF679">
    <property type="entry name" value="GLUTATHIONE TRANSFERASE"/>
    <property type="match status" value="1"/>
</dbReference>
<dbReference type="EMBL" id="CM001883">
    <property type="protein sequence ID" value="EOY07371.1"/>
    <property type="molecule type" value="Genomic_DNA"/>
</dbReference>
<dbReference type="Pfam" id="PF02798">
    <property type="entry name" value="GST_N"/>
    <property type="match status" value="1"/>
</dbReference>
<dbReference type="Proteomes" id="UP000026915">
    <property type="component" value="Chromosome 5"/>
</dbReference>
<dbReference type="SUPFAM" id="SSF52833">
    <property type="entry name" value="Thioredoxin-like"/>
    <property type="match status" value="1"/>
</dbReference>